<keyword evidence="8 10" id="KW-0067">ATP-binding</keyword>
<dbReference type="GO" id="GO:0004674">
    <property type="term" value="F:protein serine/threonine kinase activity"/>
    <property type="evidence" value="ECO:0007669"/>
    <property type="project" value="UniProtKB-KW"/>
</dbReference>
<organism evidence="13 14">
    <name type="scientific">Anatilimnocola aggregata</name>
    <dbReference type="NCBI Taxonomy" id="2528021"/>
    <lineage>
        <taxon>Bacteria</taxon>
        <taxon>Pseudomonadati</taxon>
        <taxon>Planctomycetota</taxon>
        <taxon>Planctomycetia</taxon>
        <taxon>Pirellulales</taxon>
        <taxon>Pirellulaceae</taxon>
        <taxon>Anatilimnocola</taxon>
    </lineage>
</organism>
<keyword evidence="2" id="KW-0723">Serine/threonine-protein kinase</keyword>
<dbReference type="InterPro" id="IPR008271">
    <property type="entry name" value="Ser/Thr_kinase_AS"/>
</dbReference>
<keyword evidence="7 13" id="KW-0418">Kinase</keyword>
<dbReference type="Pfam" id="PF00069">
    <property type="entry name" value="Pkinase"/>
    <property type="match status" value="1"/>
</dbReference>
<dbReference type="PROSITE" id="PS50082">
    <property type="entry name" value="WD_REPEATS_2"/>
    <property type="match status" value="6"/>
</dbReference>
<keyword evidence="11" id="KW-1133">Transmembrane helix</keyword>
<feature type="binding site" evidence="10">
    <location>
        <position position="155"/>
    </location>
    <ligand>
        <name>ATP</name>
        <dbReference type="ChEBI" id="CHEBI:30616"/>
    </ligand>
</feature>
<dbReference type="Gene3D" id="3.30.200.20">
    <property type="entry name" value="Phosphorylase Kinase, domain 1"/>
    <property type="match status" value="1"/>
</dbReference>
<proteinExistence type="predicted"/>
<dbReference type="Gene3D" id="2.130.10.10">
    <property type="entry name" value="YVTN repeat-like/Quinoprotein amine dehydrogenase"/>
    <property type="match status" value="3"/>
</dbReference>
<dbReference type="PRINTS" id="PR00320">
    <property type="entry name" value="GPROTEINBRPT"/>
</dbReference>
<dbReference type="EMBL" id="CP036274">
    <property type="protein sequence ID" value="QDU26491.1"/>
    <property type="molecule type" value="Genomic_DNA"/>
</dbReference>
<evidence type="ECO:0000256" key="3">
    <source>
        <dbReference type="ARBA" id="ARBA00022574"/>
    </source>
</evidence>
<feature type="repeat" description="WD" evidence="9">
    <location>
        <begin position="711"/>
        <end position="746"/>
    </location>
</feature>
<evidence type="ECO:0000256" key="7">
    <source>
        <dbReference type="ARBA" id="ARBA00022777"/>
    </source>
</evidence>
<dbReference type="InterPro" id="IPR020472">
    <property type="entry name" value="WD40_PAC1"/>
</dbReference>
<evidence type="ECO:0000313" key="14">
    <source>
        <dbReference type="Proteomes" id="UP000315017"/>
    </source>
</evidence>
<dbReference type="Proteomes" id="UP000315017">
    <property type="component" value="Chromosome"/>
</dbReference>
<protein>
    <recommendedName>
        <fullName evidence="1">non-specific serine/threonine protein kinase</fullName>
        <ecNumber evidence="1">2.7.11.1</ecNumber>
    </recommendedName>
</protein>
<keyword evidence="11" id="KW-0472">Membrane</keyword>
<dbReference type="InterPro" id="IPR015943">
    <property type="entry name" value="WD40/YVTN_repeat-like_dom_sf"/>
</dbReference>
<evidence type="ECO:0000256" key="6">
    <source>
        <dbReference type="ARBA" id="ARBA00022741"/>
    </source>
</evidence>
<evidence type="ECO:0000256" key="5">
    <source>
        <dbReference type="ARBA" id="ARBA00022737"/>
    </source>
</evidence>
<dbReference type="PROSITE" id="PS00107">
    <property type="entry name" value="PROTEIN_KINASE_ATP"/>
    <property type="match status" value="1"/>
</dbReference>
<dbReference type="InterPro" id="IPR019775">
    <property type="entry name" value="WD40_repeat_CS"/>
</dbReference>
<dbReference type="PANTHER" id="PTHR19879:SF9">
    <property type="entry name" value="TRANSCRIPTION INITIATION FACTOR TFIID SUBUNIT 5"/>
    <property type="match status" value="1"/>
</dbReference>
<feature type="repeat" description="WD" evidence="9">
    <location>
        <begin position="585"/>
        <end position="620"/>
    </location>
</feature>
<evidence type="ECO:0000256" key="9">
    <source>
        <dbReference type="PROSITE-ProRule" id="PRU00221"/>
    </source>
</evidence>
<evidence type="ECO:0000256" key="4">
    <source>
        <dbReference type="ARBA" id="ARBA00022679"/>
    </source>
</evidence>
<evidence type="ECO:0000256" key="8">
    <source>
        <dbReference type="ARBA" id="ARBA00022840"/>
    </source>
</evidence>
<dbReference type="PROSITE" id="PS50294">
    <property type="entry name" value="WD_REPEATS_REGION"/>
    <property type="match status" value="6"/>
</dbReference>
<dbReference type="InterPro" id="IPR001680">
    <property type="entry name" value="WD40_rpt"/>
</dbReference>
<feature type="transmembrane region" description="Helical" evidence="11">
    <location>
        <begin position="416"/>
        <end position="436"/>
    </location>
</feature>
<keyword evidence="14" id="KW-1185">Reference proteome</keyword>
<dbReference type="PROSITE" id="PS00678">
    <property type="entry name" value="WD_REPEATS_1"/>
    <property type="match status" value="4"/>
</dbReference>
<keyword evidence="3 9" id="KW-0853">WD repeat</keyword>
<dbReference type="CDD" id="cd00200">
    <property type="entry name" value="WD40"/>
    <property type="match status" value="1"/>
</dbReference>
<feature type="domain" description="Protein kinase" evidence="12">
    <location>
        <begin position="126"/>
        <end position="390"/>
    </location>
</feature>
<dbReference type="CDD" id="cd14014">
    <property type="entry name" value="STKc_PknB_like"/>
    <property type="match status" value="1"/>
</dbReference>
<dbReference type="SUPFAM" id="SSF56112">
    <property type="entry name" value="Protein kinase-like (PK-like)"/>
    <property type="match status" value="1"/>
</dbReference>
<dbReference type="EC" id="2.7.11.1" evidence="1"/>
<keyword evidence="6 10" id="KW-0547">Nucleotide-binding</keyword>
<keyword evidence="5" id="KW-0677">Repeat</keyword>
<dbReference type="GO" id="GO:0005524">
    <property type="term" value="F:ATP binding"/>
    <property type="evidence" value="ECO:0007669"/>
    <property type="project" value="UniProtKB-UniRule"/>
</dbReference>
<feature type="repeat" description="WD" evidence="9">
    <location>
        <begin position="669"/>
        <end position="710"/>
    </location>
</feature>
<dbReference type="KEGG" id="aagg:ETAA8_15690"/>
<evidence type="ECO:0000256" key="11">
    <source>
        <dbReference type="SAM" id="Phobius"/>
    </source>
</evidence>
<dbReference type="FunFam" id="1.10.510.10:FF:000021">
    <property type="entry name" value="Serine/threonine protein kinase"/>
    <property type="match status" value="1"/>
</dbReference>
<dbReference type="PROSITE" id="PS50011">
    <property type="entry name" value="PROTEIN_KINASE_DOM"/>
    <property type="match status" value="1"/>
</dbReference>
<dbReference type="PROSITE" id="PS00108">
    <property type="entry name" value="PROTEIN_KINASE_ST"/>
    <property type="match status" value="1"/>
</dbReference>
<evidence type="ECO:0000256" key="2">
    <source>
        <dbReference type="ARBA" id="ARBA00022527"/>
    </source>
</evidence>
<reference evidence="13 14" key="1">
    <citation type="submission" date="2019-02" db="EMBL/GenBank/DDBJ databases">
        <title>Deep-cultivation of Planctomycetes and their phenomic and genomic characterization uncovers novel biology.</title>
        <authorList>
            <person name="Wiegand S."/>
            <person name="Jogler M."/>
            <person name="Boedeker C."/>
            <person name="Pinto D."/>
            <person name="Vollmers J."/>
            <person name="Rivas-Marin E."/>
            <person name="Kohn T."/>
            <person name="Peeters S.H."/>
            <person name="Heuer A."/>
            <person name="Rast P."/>
            <person name="Oberbeckmann S."/>
            <person name="Bunk B."/>
            <person name="Jeske O."/>
            <person name="Meyerdierks A."/>
            <person name="Storesund J.E."/>
            <person name="Kallscheuer N."/>
            <person name="Luecker S."/>
            <person name="Lage O.M."/>
            <person name="Pohl T."/>
            <person name="Merkel B.J."/>
            <person name="Hornburger P."/>
            <person name="Mueller R.-W."/>
            <person name="Bruemmer F."/>
            <person name="Labrenz M."/>
            <person name="Spormann A.M."/>
            <person name="Op den Camp H."/>
            <person name="Overmann J."/>
            <person name="Amann R."/>
            <person name="Jetten M.S.M."/>
            <person name="Mascher T."/>
            <person name="Medema M.H."/>
            <person name="Devos D.P."/>
            <person name="Kaster A.-K."/>
            <person name="Ovreas L."/>
            <person name="Rohde M."/>
            <person name="Galperin M.Y."/>
            <person name="Jogler C."/>
        </authorList>
    </citation>
    <scope>NUCLEOTIDE SEQUENCE [LARGE SCALE GENOMIC DNA]</scope>
    <source>
        <strain evidence="13 14">ETA_A8</strain>
    </source>
</reference>
<dbReference type="InterPro" id="IPR036322">
    <property type="entry name" value="WD40_repeat_dom_sf"/>
</dbReference>
<dbReference type="AlphaFoldDB" id="A0A517Y8G8"/>
<keyword evidence="11" id="KW-0812">Transmembrane</keyword>
<dbReference type="SMART" id="SM00220">
    <property type="entry name" value="S_TKc"/>
    <property type="match status" value="1"/>
</dbReference>
<dbReference type="Pfam" id="PF00400">
    <property type="entry name" value="WD40"/>
    <property type="match status" value="7"/>
</dbReference>
<dbReference type="SMART" id="SM00320">
    <property type="entry name" value="WD40"/>
    <property type="match status" value="7"/>
</dbReference>
<dbReference type="InterPro" id="IPR000719">
    <property type="entry name" value="Prot_kinase_dom"/>
</dbReference>
<accession>A0A517Y8G8</accession>
<dbReference type="InterPro" id="IPR011009">
    <property type="entry name" value="Kinase-like_dom_sf"/>
</dbReference>
<feature type="repeat" description="WD" evidence="9">
    <location>
        <begin position="461"/>
        <end position="502"/>
    </location>
</feature>
<gene>
    <name evidence="13" type="primary">pknL</name>
    <name evidence="13" type="ORF">ETAA8_15690</name>
</gene>
<dbReference type="PANTHER" id="PTHR19879">
    <property type="entry name" value="TRANSCRIPTION INITIATION FACTOR TFIID"/>
    <property type="match status" value="1"/>
</dbReference>
<dbReference type="Gene3D" id="1.10.510.10">
    <property type="entry name" value="Transferase(Phosphotransferase) domain 1"/>
    <property type="match status" value="1"/>
</dbReference>
<evidence type="ECO:0000313" key="13">
    <source>
        <dbReference type="EMBL" id="QDU26491.1"/>
    </source>
</evidence>
<dbReference type="InterPro" id="IPR017441">
    <property type="entry name" value="Protein_kinase_ATP_BS"/>
</dbReference>
<dbReference type="SUPFAM" id="SSF50978">
    <property type="entry name" value="WD40 repeat-like"/>
    <property type="match status" value="1"/>
</dbReference>
<evidence type="ECO:0000259" key="12">
    <source>
        <dbReference type="PROSITE" id="PS50011"/>
    </source>
</evidence>
<name>A0A517Y8G8_9BACT</name>
<evidence type="ECO:0000256" key="10">
    <source>
        <dbReference type="PROSITE-ProRule" id="PRU10141"/>
    </source>
</evidence>
<feature type="repeat" description="WD" evidence="9">
    <location>
        <begin position="503"/>
        <end position="544"/>
    </location>
</feature>
<evidence type="ECO:0000256" key="1">
    <source>
        <dbReference type="ARBA" id="ARBA00012513"/>
    </source>
</evidence>
<sequence length="746" mass="80215">MNNNKTTTACPPTEELRQLLGTGLSSDQQQGMTSHLDNCECCQAKLEELATEGTNLSSVVQHVTDSEPMVTSAYWPALRAVDAAVKQAVLAKAPPAAPPKPRSREAKLDFLEPASDPSYLGRLAHFDVMRVLGRGGMGVVLEAFDSKLQRNVAIKVLDQEYAEDEIGKQRFCREARAAASVTHENVVAVHQVERSGEHGIAFLVMQLISGETLEQKLAREKKLPPKEIVRIGMEAARGLAAAHALGLIHRDIKPGNILLEPPHDRVKLTDFGLARIAEDVKLTRTGFVSGTPLYMAPEQALGGEPDPRSDLFSLGAIMYEMATGQTPFTGSSALAILKQITEVKHKPAREVNPEVPQWLSETIDELLAKKPSDRFQTASDLAEVLEYHWAHLKTSSDELPGVCQIELRQRQFRTRLTIATVGITLLVLGLFSGSFIRGLFSGASVPAVVAPVSTAEPIAVLSANAGSVWSVSFDPTSKTVAMSTEDGSVRLWDLPTKSVNATLEAHSGLVWNAQFAHDGQYLATAGDDSLLKIWKIGQSEPLQTFKNANAIRGLAISRDGKSLYAGGRDGSLNKYSPDAAEPLGTTQQQKAIFAVALTPDGHTLATAGSDKAIRLWDADTLKQKLPLEGHSGPVYGLSFNSDGHKLASAGWDKTVRIWDVGTGLLIKSWDGNSGDLWGIAYTPDGTKLATAGQDGSVKLWNAEDGKLLATYLGHKTTVHTVAFNGDGTLLASGGRDGSARVWPVKK</sequence>
<feature type="repeat" description="WD" evidence="9">
    <location>
        <begin position="627"/>
        <end position="668"/>
    </location>
</feature>
<keyword evidence="4 13" id="KW-0808">Transferase</keyword>